<sequence>MSQLSIVHPTRIDVDQEPPEPVDPIGDEDHFPLPDLPELILDEQTPAWKNYMKAGNLLRQSGDIFRIAGHDNGLLLVRRDGSTKVINTAADLAPLFVDRVALSIYLGDKPKGTKLSNAHLNAMLKAEAFLSQFPVVDGITTVPIFLPDFTLTKPGYNDGGEGHRYVYIGDEPLVIDLTDCTDSFLDVMDFDSEADLANTIAAALTVMLWNHWPGGKPIFIVTASKSHAGKDTLILFASGLNGQCSISYQSTDWALERALVGAINYNSDARVIVIENARLDRRASSISSAIIERFATDPNPFLFSTGTGPARRRRNDFVLAISTNDGTVSEDILNRGLPIHLSPVGHVAERVSPIGNPKLEYLPKKREIIAAELRGMIERWKDEGMPLDHSARHPFSEWAATIGGILKVSGINGFLANYGKRRVADDPVRASIALLGASMAGDEWHRPDALTREASNLGILKSMLSSTSQETFESRKRGVGVVLSAHEGETFAVETDSAILKLRLEKGRRRFNGESPHVRYRFVVVERTDIPCDGDF</sequence>
<evidence type="ECO:0000313" key="3">
    <source>
        <dbReference type="Proteomes" id="UP000324479"/>
    </source>
</evidence>
<dbReference type="AlphaFoldDB" id="A0A5M6CVH0"/>
<gene>
    <name evidence="2" type="ORF">FYK55_27965</name>
</gene>
<reference evidence="2 3" key="1">
    <citation type="submission" date="2019-08" db="EMBL/GenBank/DDBJ databases">
        <authorList>
            <person name="Dhanesh K."/>
            <person name="Kumar G."/>
            <person name="Sasikala C."/>
            <person name="Venkata Ramana C."/>
        </authorList>
    </citation>
    <scope>NUCLEOTIDE SEQUENCE [LARGE SCALE GENOMIC DNA]</scope>
    <source>
        <strain evidence="2 3">JC645</strain>
    </source>
</reference>
<accession>A0A5M6CVH0</accession>
<keyword evidence="3" id="KW-1185">Reference proteome</keyword>
<comment type="caution">
    <text evidence="2">The sequence shown here is derived from an EMBL/GenBank/DDBJ whole genome shotgun (WGS) entry which is preliminary data.</text>
</comment>
<organism evidence="2 3">
    <name type="scientific">Roseiconus nitratireducens</name>
    <dbReference type="NCBI Taxonomy" id="2605748"/>
    <lineage>
        <taxon>Bacteria</taxon>
        <taxon>Pseudomonadati</taxon>
        <taxon>Planctomycetota</taxon>
        <taxon>Planctomycetia</taxon>
        <taxon>Pirellulales</taxon>
        <taxon>Pirellulaceae</taxon>
        <taxon>Roseiconus</taxon>
    </lineage>
</organism>
<protein>
    <recommendedName>
        <fullName evidence="4">DUF927 domain-containing protein</fullName>
    </recommendedName>
</protein>
<evidence type="ECO:0000256" key="1">
    <source>
        <dbReference type="SAM" id="MobiDB-lite"/>
    </source>
</evidence>
<dbReference type="RefSeq" id="WP_150079921.1">
    <property type="nucleotide sequence ID" value="NZ_VWOX01000035.1"/>
</dbReference>
<feature type="region of interest" description="Disordered" evidence="1">
    <location>
        <begin position="1"/>
        <end position="26"/>
    </location>
</feature>
<dbReference type="EMBL" id="VWOX01000035">
    <property type="protein sequence ID" value="KAA5537982.1"/>
    <property type="molecule type" value="Genomic_DNA"/>
</dbReference>
<evidence type="ECO:0008006" key="4">
    <source>
        <dbReference type="Google" id="ProtNLM"/>
    </source>
</evidence>
<dbReference type="Proteomes" id="UP000324479">
    <property type="component" value="Unassembled WGS sequence"/>
</dbReference>
<evidence type="ECO:0000313" key="2">
    <source>
        <dbReference type="EMBL" id="KAA5537982.1"/>
    </source>
</evidence>
<proteinExistence type="predicted"/>
<name>A0A5M6CVH0_9BACT</name>